<feature type="compositionally biased region" description="Low complexity" evidence="1">
    <location>
        <begin position="73"/>
        <end position="83"/>
    </location>
</feature>
<dbReference type="Pfam" id="PF00481">
    <property type="entry name" value="PP2C"/>
    <property type="match status" value="1"/>
</dbReference>
<feature type="region of interest" description="Disordered" evidence="1">
    <location>
        <begin position="521"/>
        <end position="553"/>
    </location>
</feature>
<name>A0A854QKF0_CRYNE</name>
<evidence type="ECO:0000259" key="2">
    <source>
        <dbReference type="PROSITE" id="PS51746"/>
    </source>
</evidence>
<feature type="compositionally biased region" description="Low complexity" evidence="1">
    <location>
        <begin position="30"/>
        <end position="46"/>
    </location>
</feature>
<evidence type="ECO:0000313" key="3">
    <source>
        <dbReference type="EMBL" id="OXG28790.1"/>
    </source>
</evidence>
<feature type="region of interest" description="Disordered" evidence="1">
    <location>
        <begin position="71"/>
        <end position="91"/>
    </location>
</feature>
<dbReference type="AlphaFoldDB" id="A0A854QKF0"/>
<dbReference type="Proteomes" id="UP000199727">
    <property type="component" value="Unassembled WGS sequence"/>
</dbReference>
<dbReference type="OrthoDB" id="420076at2759"/>
<dbReference type="InterPro" id="IPR015655">
    <property type="entry name" value="PP2C"/>
</dbReference>
<dbReference type="SMART" id="SM00332">
    <property type="entry name" value="PP2Cc"/>
    <property type="match status" value="1"/>
</dbReference>
<feature type="region of interest" description="Disordered" evidence="1">
    <location>
        <begin position="1"/>
        <end position="47"/>
    </location>
</feature>
<dbReference type="CDD" id="cd00143">
    <property type="entry name" value="PP2Cc"/>
    <property type="match status" value="1"/>
</dbReference>
<organism evidence="3 4">
    <name type="scientific">Cryptococcus neoformans Tu259-1</name>
    <dbReference type="NCBI Taxonomy" id="1230072"/>
    <lineage>
        <taxon>Eukaryota</taxon>
        <taxon>Fungi</taxon>
        <taxon>Dikarya</taxon>
        <taxon>Basidiomycota</taxon>
        <taxon>Agaricomycotina</taxon>
        <taxon>Tremellomycetes</taxon>
        <taxon>Tremellales</taxon>
        <taxon>Cryptococcaceae</taxon>
        <taxon>Cryptococcus</taxon>
        <taxon>Cryptococcus neoformans species complex</taxon>
    </lineage>
</organism>
<proteinExistence type="predicted"/>
<dbReference type="SUPFAM" id="SSF81606">
    <property type="entry name" value="PP2C-like"/>
    <property type="match status" value="1"/>
</dbReference>
<dbReference type="GO" id="GO:0004741">
    <property type="term" value="F:[pyruvate dehydrogenase (acetyl-transferring)]-phosphatase activity"/>
    <property type="evidence" value="ECO:0007669"/>
    <property type="project" value="TreeGrafter"/>
</dbReference>
<dbReference type="EMBL" id="AMKT01000010">
    <property type="protein sequence ID" value="OXG28790.1"/>
    <property type="molecule type" value="Genomic_DNA"/>
</dbReference>
<evidence type="ECO:0000256" key="1">
    <source>
        <dbReference type="SAM" id="MobiDB-lite"/>
    </source>
</evidence>
<dbReference type="PANTHER" id="PTHR13832:SF792">
    <property type="entry name" value="GM14286P"/>
    <property type="match status" value="1"/>
</dbReference>
<dbReference type="InterPro" id="IPR036457">
    <property type="entry name" value="PPM-type-like_dom_sf"/>
</dbReference>
<dbReference type="PROSITE" id="PS51746">
    <property type="entry name" value="PPM_2"/>
    <property type="match status" value="1"/>
</dbReference>
<dbReference type="PANTHER" id="PTHR13832">
    <property type="entry name" value="PROTEIN PHOSPHATASE 2C"/>
    <property type="match status" value="1"/>
</dbReference>
<comment type="caution">
    <text evidence="3">The sequence shown here is derived from an EMBL/GenBank/DDBJ whole genome shotgun (WGS) entry which is preliminary data.</text>
</comment>
<reference evidence="3 4" key="1">
    <citation type="submission" date="2017-06" db="EMBL/GenBank/DDBJ databases">
        <title>Global population genomics of the pathogenic fungus Cryptococcus neoformans var. grubii.</title>
        <authorList>
            <person name="Cuomo C."/>
            <person name="Litvintseva A."/>
            <person name="Chen Y."/>
            <person name="Young S."/>
            <person name="Zeng Q."/>
            <person name="Chapman S."/>
            <person name="Gujja S."/>
            <person name="Saif S."/>
            <person name="Birren B."/>
        </authorList>
    </citation>
    <scope>NUCLEOTIDE SEQUENCE [LARGE SCALE GENOMIC DNA]</scope>
    <source>
        <strain evidence="3 4">Tu259-1</strain>
    </source>
</reference>
<sequence>MLSRHHSRLAAASLTRPATRSPLSSLHARSYSTPSSSSSSSSGSPPRVKTTAFLSITLLTCAYLLYRYESEPESGSGPGSRSGKLLPSRKPTFQLSIRTGRGGVQTYEFERKPDDQVERELRAHEISRRIERKGNPVVRWDNNWLGSNEPCEDRWATDLVSRGGDGDGDGEQRAVGGRIREAVRFWTRWYRGDSIGPESTLSNDNDDNDDDETARGKRDLMLFSIMDGHAGDATSSLLQKSLHPTISDSLAGLQRGNVPHRHTVWEQWAGYLSPWYWLATDKVWTPENVSKTIQNAFVQLDDSICQTPLKLLPTLSSQPPSSTSSPTPRETLVALAQPAAAGACAISTLVDSENDDLYVAVTGDCRAVAGWEGKDGKWRCDVLSEDQMGDNPREIERMRSEHPASERDTVIRNGRVQGGLQPTRAFGDAVYKWTNAQAAQIADAFRAQGEKPRSGRPWNYTPPYVTARPEVTFRKLNPHTGEKLRFVVLATDGLWDRITSEESTLLLASYLAHPSHTPLPKSALPKRFPLAPPPPGAERPYPAQDLPAPTGEAASDTWVYEGDENAATHLIRNSLAGGDVKTRGELVSLSGKVSRWMRDDITVTVVFFGE</sequence>
<dbReference type="InterPro" id="IPR001932">
    <property type="entry name" value="PPM-type_phosphatase-like_dom"/>
</dbReference>
<dbReference type="GO" id="GO:0005739">
    <property type="term" value="C:mitochondrion"/>
    <property type="evidence" value="ECO:0007669"/>
    <property type="project" value="TreeGrafter"/>
</dbReference>
<accession>A0A854QKF0</accession>
<feature type="domain" description="PPM-type phosphatase" evidence="2">
    <location>
        <begin position="194"/>
        <end position="608"/>
    </location>
</feature>
<dbReference type="Gene3D" id="3.60.40.10">
    <property type="entry name" value="PPM-type phosphatase domain"/>
    <property type="match status" value="1"/>
</dbReference>
<evidence type="ECO:0000313" key="4">
    <source>
        <dbReference type="Proteomes" id="UP000199727"/>
    </source>
</evidence>
<gene>
    <name evidence="3" type="ORF">C361_00439</name>
</gene>
<protein>
    <submittedName>
        <fullName evidence="3">Type 2C protein Phosphatase</fullName>
    </submittedName>
</protein>